<feature type="coiled-coil region" evidence="1">
    <location>
        <begin position="124"/>
        <end position="151"/>
    </location>
</feature>
<reference evidence="2 3" key="1">
    <citation type="submission" date="2020-07" db="EMBL/GenBank/DDBJ databases">
        <authorList>
            <person name="Feng H."/>
        </authorList>
    </citation>
    <scope>NUCLEOTIDE SEQUENCE [LARGE SCALE GENOMIC DNA]</scope>
    <source>
        <strain evidence="3">s-11</strain>
    </source>
</reference>
<comment type="caution">
    <text evidence="2">The sequence shown here is derived from an EMBL/GenBank/DDBJ whole genome shotgun (WGS) entry which is preliminary data.</text>
</comment>
<proteinExistence type="predicted"/>
<sequence>MFIRKAEICMVDNKTIEVLGQDSQRVFEISLDHEEGYKFPNLIIEREEKRIFIPGSQIASIWFYEHREANEVQKQIDLKWEKVEDLTRIKSESDLLWFCDGKGNTFIRSPKSTESVLVSTNPVVARLLKGIEALEDQRNQLLQSAGDEDEKE</sequence>
<dbReference type="AlphaFoldDB" id="A0A7W1XCE0"/>
<gene>
    <name evidence="2" type="ORF">H1164_13845</name>
</gene>
<keyword evidence="3" id="KW-1185">Reference proteome</keyword>
<accession>A0A7W1XCE0</accession>
<keyword evidence="1" id="KW-0175">Coiled coil</keyword>
<dbReference type="OrthoDB" id="9843753at2"/>
<dbReference type="EMBL" id="JACEIP010000025">
    <property type="protein sequence ID" value="MBA4543967.1"/>
    <property type="molecule type" value="Genomic_DNA"/>
</dbReference>
<dbReference type="RefSeq" id="WP_033100785.1">
    <property type="nucleotide sequence ID" value="NZ_JACEIP010000025.1"/>
</dbReference>
<organism evidence="2 3">
    <name type="scientific">Thermoactinomyces daqus</name>
    <dbReference type="NCBI Taxonomy" id="1329516"/>
    <lineage>
        <taxon>Bacteria</taxon>
        <taxon>Bacillati</taxon>
        <taxon>Bacillota</taxon>
        <taxon>Bacilli</taxon>
        <taxon>Bacillales</taxon>
        <taxon>Thermoactinomycetaceae</taxon>
        <taxon>Thermoactinomyces</taxon>
    </lineage>
</organism>
<protein>
    <submittedName>
        <fullName evidence="2">Uncharacterized protein</fullName>
    </submittedName>
</protein>
<evidence type="ECO:0000313" key="3">
    <source>
        <dbReference type="Proteomes" id="UP000530514"/>
    </source>
</evidence>
<evidence type="ECO:0000256" key="1">
    <source>
        <dbReference type="SAM" id="Coils"/>
    </source>
</evidence>
<name>A0A7W1XCE0_9BACL</name>
<dbReference type="Proteomes" id="UP000530514">
    <property type="component" value="Unassembled WGS sequence"/>
</dbReference>
<evidence type="ECO:0000313" key="2">
    <source>
        <dbReference type="EMBL" id="MBA4543967.1"/>
    </source>
</evidence>